<name>A0A8T0GGG5_CERPU</name>
<accession>A0A8T0GGG5</accession>
<dbReference type="InterPro" id="IPR021851">
    <property type="entry name" value="DUF3455"/>
</dbReference>
<evidence type="ECO:0000313" key="3">
    <source>
        <dbReference type="Proteomes" id="UP000822688"/>
    </source>
</evidence>
<evidence type="ECO:0000256" key="1">
    <source>
        <dbReference type="SAM" id="SignalP"/>
    </source>
</evidence>
<keyword evidence="3" id="KW-1185">Reference proteome</keyword>
<dbReference type="OrthoDB" id="1911375at2759"/>
<comment type="caution">
    <text evidence="2">The sequence shown here is derived from an EMBL/GenBank/DDBJ whole genome shotgun (WGS) entry which is preliminary data.</text>
</comment>
<reference evidence="2" key="1">
    <citation type="submission" date="2020-06" db="EMBL/GenBank/DDBJ databases">
        <title>WGS assembly of Ceratodon purpureus strain R40.</title>
        <authorList>
            <person name="Carey S.B."/>
            <person name="Jenkins J."/>
            <person name="Shu S."/>
            <person name="Lovell J.T."/>
            <person name="Sreedasyam A."/>
            <person name="Maumus F."/>
            <person name="Tiley G.P."/>
            <person name="Fernandez-Pozo N."/>
            <person name="Barry K."/>
            <person name="Chen C."/>
            <person name="Wang M."/>
            <person name="Lipzen A."/>
            <person name="Daum C."/>
            <person name="Saski C.A."/>
            <person name="Payton A.C."/>
            <person name="Mcbreen J.C."/>
            <person name="Conrad R.E."/>
            <person name="Kollar L.M."/>
            <person name="Olsson S."/>
            <person name="Huttunen S."/>
            <person name="Landis J.B."/>
            <person name="Wickett N.J."/>
            <person name="Johnson M.G."/>
            <person name="Rensing S.A."/>
            <person name="Grimwood J."/>
            <person name="Schmutz J."/>
            <person name="Mcdaniel S.F."/>
        </authorList>
    </citation>
    <scope>NUCLEOTIDE SEQUENCE</scope>
    <source>
        <strain evidence="2">R40</strain>
    </source>
</reference>
<gene>
    <name evidence="2" type="ORF">KC19_10G005300</name>
</gene>
<dbReference type="AlphaFoldDB" id="A0A8T0GGG5"/>
<feature type="signal peptide" evidence="1">
    <location>
        <begin position="1"/>
        <end position="22"/>
    </location>
</feature>
<feature type="chain" id="PRO_5035926460" evidence="1">
    <location>
        <begin position="23"/>
        <end position="188"/>
    </location>
</feature>
<organism evidence="2 3">
    <name type="scientific">Ceratodon purpureus</name>
    <name type="common">Fire moss</name>
    <name type="synonym">Dicranum purpureum</name>
    <dbReference type="NCBI Taxonomy" id="3225"/>
    <lineage>
        <taxon>Eukaryota</taxon>
        <taxon>Viridiplantae</taxon>
        <taxon>Streptophyta</taxon>
        <taxon>Embryophyta</taxon>
        <taxon>Bryophyta</taxon>
        <taxon>Bryophytina</taxon>
        <taxon>Bryopsida</taxon>
        <taxon>Dicranidae</taxon>
        <taxon>Pseudoditrichales</taxon>
        <taxon>Ditrichaceae</taxon>
        <taxon>Ceratodon</taxon>
    </lineage>
</organism>
<proteinExistence type="predicted"/>
<dbReference type="PANTHER" id="PTHR35567:SF1">
    <property type="entry name" value="CONSERVED FUNGAL PROTEIN (AFU_ORTHOLOGUE AFUA_1G14230)"/>
    <property type="match status" value="1"/>
</dbReference>
<dbReference type="Proteomes" id="UP000822688">
    <property type="component" value="Chromosome 10"/>
</dbReference>
<dbReference type="EMBL" id="CM026431">
    <property type="protein sequence ID" value="KAG0558110.1"/>
    <property type="molecule type" value="Genomic_DNA"/>
</dbReference>
<sequence>MAAAGPILLLITALSLLFCALATTPVPASIEVPQEHPCKLQQTVHAKGYQYYRFNGTAWLFFNASARLYNSEKQQVGHHFYLAEADAQGGQPTWESLPSKKSDAVPYSRVTCKPVSKEIVDQDSIQWVLLQSTQCKGDKTYFGDVAFVQRINTKLGLAPTTTKGAREGEVKKSPYSADYKFYVSEANH</sequence>
<protein>
    <submittedName>
        <fullName evidence="2">Uncharacterized protein</fullName>
    </submittedName>
</protein>
<dbReference type="PANTHER" id="PTHR35567">
    <property type="entry name" value="MALATE DEHYDROGENASE (AFU_ORTHOLOGUE AFUA_2G13800)"/>
    <property type="match status" value="1"/>
</dbReference>
<keyword evidence="1" id="KW-0732">Signal</keyword>
<dbReference type="Pfam" id="PF11937">
    <property type="entry name" value="DUF3455"/>
    <property type="match status" value="1"/>
</dbReference>
<evidence type="ECO:0000313" key="2">
    <source>
        <dbReference type="EMBL" id="KAG0558110.1"/>
    </source>
</evidence>